<reference evidence="3" key="3">
    <citation type="submission" date="2018-08" db="UniProtKB">
        <authorList>
            <consortium name="EnsemblPlants"/>
        </authorList>
    </citation>
    <scope>IDENTIFICATION</scope>
    <source>
        <strain evidence="3">cv. Bd21</strain>
    </source>
</reference>
<evidence type="ECO:0000313" key="4">
    <source>
        <dbReference type="Proteomes" id="UP000008810"/>
    </source>
</evidence>
<accession>A0A0Q3HQP4</accession>
<evidence type="ECO:0000313" key="3">
    <source>
        <dbReference type="EnsemblPlants" id="KQJ95826"/>
    </source>
</evidence>
<protein>
    <submittedName>
        <fullName evidence="2 3">Uncharacterized protein</fullName>
    </submittedName>
</protein>
<feature type="region of interest" description="Disordered" evidence="1">
    <location>
        <begin position="68"/>
        <end position="90"/>
    </location>
</feature>
<dbReference type="EMBL" id="CM000882">
    <property type="protein sequence ID" value="KQJ95826.1"/>
    <property type="molecule type" value="Genomic_DNA"/>
</dbReference>
<dbReference type="InParanoid" id="A0A0Q3HQP4"/>
<organism evidence="2">
    <name type="scientific">Brachypodium distachyon</name>
    <name type="common">Purple false brome</name>
    <name type="synonym">Trachynia distachya</name>
    <dbReference type="NCBI Taxonomy" id="15368"/>
    <lineage>
        <taxon>Eukaryota</taxon>
        <taxon>Viridiplantae</taxon>
        <taxon>Streptophyta</taxon>
        <taxon>Embryophyta</taxon>
        <taxon>Tracheophyta</taxon>
        <taxon>Spermatophyta</taxon>
        <taxon>Magnoliopsida</taxon>
        <taxon>Liliopsida</taxon>
        <taxon>Poales</taxon>
        <taxon>Poaceae</taxon>
        <taxon>BOP clade</taxon>
        <taxon>Pooideae</taxon>
        <taxon>Stipodae</taxon>
        <taxon>Brachypodieae</taxon>
        <taxon>Brachypodium</taxon>
    </lineage>
</organism>
<feature type="region of interest" description="Disordered" evidence="1">
    <location>
        <begin position="1"/>
        <end position="55"/>
    </location>
</feature>
<gene>
    <name evidence="2" type="ORF">BRADI_3g19275v3</name>
</gene>
<sequence>MPSRRFKASQPLRSRLPGPPWPPHSSASLAPAARPSRSPPSPLPTLLQLQPPLPALPLFPRRRQLLPSLSVTPKAATTGDFPPDPTHSLD</sequence>
<proteinExistence type="predicted"/>
<reference evidence="2 3" key="1">
    <citation type="journal article" date="2010" name="Nature">
        <title>Genome sequencing and analysis of the model grass Brachypodium distachyon.</title>
        <authorList>
            <consortium name="International Brachypodium Initiative"/>
        </authorList>
    </citation>
    <scope>NUCLEOTIDE SEQUENCE [LARGE SCALE GENOMIC DNA]</scope>
    <source>
        <strain evidence="2 3">Bd21</strain>
    </source>
</reference>
<name>A0A0Q3HQP4_BRADI</name>
<dbReference type="EnsemblPlants" id="KQJ95826">
    <property type="protein sequence ID" value="KQJ95826"/>
    <property type="gene ID" value="BRADI_3g19275v3"/>
</dbReference>
<evidence type="ECO:0000313" key="2">
    <source>
        <dbReference type="EMBL" id="KQJ95826.1"/>
    </source>
</evidence>
<reference evidence="2" key="2">
    <citation type="submission" date="2017-06" db="EMBL/GenBank/DDBJ databases">
        <title>WGS assembly of Brachypodium distachyon.</title>
        <authorList>
            <consortium name="The International Brachypodium Initiative"/>
            <person name="Lucas S."/>
            <person name="Harmon-Smith M."/>
            <person name="Lail K."/>
            <person name="Tice H."/>
            <person name="Grimwood J."/>
            <person name="Bruce D."/>
            <person name="Barry K."/>
            <person name="Shu S."/>
            <person name="Lindquist E."/>
            <person name="Wang M."/>
            <person name="Pitluck S."/>
            <person name="Vogel J.P."/>
            <person name="Garvin D.F."/>
            <person name="Mockler T.C."/>
            <person name="Schmutz J."/>
            <person name="Rokhsar D."/>
            <person name="Bevan M.W."/>
        </authorList>
    </citation>
    <scope>NUCLEOTIDE SEQUENCE</scope>
    <source>
        <strain evidence="2">Bd21</strain>
    </source>
</reference>
<dbReference type="AlphaFoldDB" id="A0A0Q3HQP4"/>
<feature type="compositionally biased region" description="Low complexity" evidence="1">
    <location>
        <begin position="24"/>
        <end position="36"/>
    </location>
</feature>
<evidence type="ECO:0000256" key="1">
    <source>
        <dbReference type="SAM" id="MobiDB-lite"/>
    </source>
</evidence>
<dbReference type="Gramene" id="KQJ95826">
    <property type="protein sequence ID" value="KQJ95826"/>
    <property type="gene ID" value="BRADI_3g19275v3"/>
</dbReference>
<dbReference type="Proteomes" id="UP000008810">
    <property type="component" value="Chromosome 3"/>
</dbReference>
<keyword evidence="4" id="KW-1185">Reference proteome</keyword>